<reference evidence="2" key="1">
    <citation type="journal article" date="2021" name="Sci. Rep.">
        <title>Diploid genomic architecture of Nitzschia inconspicua, an elite biomass production diatom.</title>
        <authorList>
            <person name="Oliver A."/>
            <person name="Podell S."/>
            <person name="Pinowska A."/>
            <person name="Traller J.C."/>
            <person name="Smith S.R."/>
            <person name="McClure R."/>
            <person name="Beliaev A."/>
            <person name="Bohutskyi P."/>
            <person name="Hill E.A."/>
            <person name="Rabines A."/>
            <person name="Zheng H."/>
            <person name="Allen L.Z."/>
            <person name="Kuo A."/>
            <person name="Grigoriev I.V."/>
            <person name="Allen A.E."/>
            <person name="Hazlebeck D."/>
            <person name="Allen E.E."/>
        </authorList>
    </citation>
    <scope>NUCLEOTIDE SEQUENCE</scope>
    <source>
        <strain evidence="2">Hildebrandi</strain>
    </source>
</reference>
<dbReference type="EMBL" id="JAGRRH010000008">
    <property type="protein sequence ID" value="KAG7365671.1"/>
    <property type="molecule type" value="Genomic_DNA"/>
</dbReference>
<dbReference type="EMBL" id="JAGRRH010000032">
    <property type="protein sequence ID" value="KAG7339551.1"/>
    <property type="molecule type" value="Genomic_DNA"/>
</dbReference>
<evidence type="ECO:0000313" key="3">
    <source>
        <dbReference type="EMBL" id="KAG7339551.1"/>
    </source>
</evidence>
<gene>
    <name evidence="2" type="ORF">IV203_002605</name>
    <name evidence="4" type="ORF">IV203_025112</name>
    <name evidence="3" type="ORF">IV203_025144</name>
</gene>
<sequence length="448" mass="51841">MRKYPISSLMDNTLTSPSEIILNYRRSERDERKQKSCRSATIVQEENPSTYPLLPQKTPAGGKSRNIAVTELVYHDDRCRENVMDAQQVARAVATCSPLLVPMKNREGKSGNVAATAANMTPTNDEWVACNPNLSPNSIPQPAVVTSTNRLHSIDAPGSLQTRGFFKWGIPLPSDLVKDNSIMQQRVERMFQMESILMERLVWIRYRHDRYWWPAILYSKGYKELIHEAPHVWSSRVSFWKRLEIVHRMIFDSANPRNKTPVARVLGRPGCELIELPQRQSNQEGKPEMHTYTADFFLELPKILPVAACNIEFFAQDGDYDLYYDWHRALDQVECLFYDCLGRPVPLLPPTQNDIPSSTNVQEKWRHATSRGTPYTWVQRARHAERMQWEEHRKYVGCFLFVCGPDEEKEPTSLSNKNEIKIETKQSEVFINDVRTKSRSNKTKRRQG</sequence>
<dbReference type="AlphaFoldDB" id="A0A9K3P926"/>
<evidence type="ECO:0000313" key="2">
    <source>
        <dbReference type="EMBL" id="KAG7338200.1"/>
    </source>
</evidence>
<dbReference type="Proteomes" id="UP000693970">
    <property type="component" value="Unassembled WGS sequence"/>
</dbReference>
<keyword evidence="5" id="KW-1185">Reference proteome</keyword>
<organism evidence="2 5">
    <name type="scientific">Nitzschia inconspicua</name>
    <dbReference type="NCBI Taxonomy" id="303405"/>
    <lineage>
        <taxon>Eukaryota</taxon>
        <taxon>Sar</taxon>
        <taxon>Stramenopiles</taxon>
        <taxon>Ochrophyta</taxon>
        <taxon>Bacillariophyta</taxon>
        <taxon>Bacillariophyceae</taxon>
        <taxon>Bacillariophycidae</taxon>
        <taxon>Bacillariales</taxon>
        <taxon>Bacillariaceae</taxon>
        <taxon>Nitzschia</taxon>
    </lineage>
</organism>
<evidence type="ECO:0000256" key="1">
    <source>
        <dbReference type="SAM" id="MobiDB-lite"/>
    </source>
</evidence>
<protein>
    <submittedName>
        <fullName evidence="2">Uncharacterized protein</fullName>
    </submittedName>
</protein>
<name>A0A9K3P926_9STRA</name>
<reference evidence="2" key="2">
    <citation type="submission" date="2021-04" db="EMBL/GenBank/DDBJ databases">
        <authorList>
            <person name="Podell S."/>
        </authorList>
    </citation>
    <scope>NUCLEOTIDE SEQUENCE</scope>
    <source>
        <strain evidence="2">Hildebrandi</strain>
    </source>
</reference>
<feature type="region of interest" description="Disordered" evidence="1">
    <location>
        <begin position="27"/>
        <end position="62"/>
    </location>
</feature>
<dbReference type="EMBL" id="JAGRRH010000062">
    <property type="protein sequence ID" value="KAG7338200.1"/>
    <property type="molecule type" value="Genomic_DNA"/>
</dbReference>
<accession>A0A9K3P926</accession>
<proteinExistence type="predicted"/>
<evidence type="ECO:0000313" key="4">
    <source>
        <dbReference type="EMBL" id="KAG7365671.1"/>
    </source>
</evidence>
<feature type="compositionally biased region" description="Polar residues" evidence="1">
    <location>
        <begin position="37"/>
        <end position="50"/>
    </location>
</feature>
<evidence type="ECO:0000313" key="5">
    <source>
        <dbReference type="Proteomes" id="UP000693970"/>
    </source>
</evidence>
<comment type="caution">
    <text evidence="2">The sequence shown here is derived from an EMBL/GenBank/DDBJ whole genome shotgun (WGS) entry which is preliminary data.</text>
</comment>